<dbReference type="AlphaFoldDB" id="A0A9N9HKI0"/>
<reference evidence="1" key="1">
    <citation type="submission" date="2021-06" db="EMBL/GenBank/DDBJ databases">
        <authorList>
            <person name="Kallberg Y."/>
            <person name="Tangrot J."/>
            <person name="Rosling A."/>
        </authorList>
    </citation>
    <scope>NUCLEOTIDE SEQUENCE</scope>
    <source>
        <strain evidence="1">CL551</strain>
    </source>
</reference>
<keyword evidence="2" id="KW-1185">Reference proteome</keyword>
<organism evidence="1 2">
    <name type="scientific">Acaulospora morrowiae</name>
    <dbReference type="NCBI Taxonomy" id="94023"/>
    <lineage>
        <taxon>Eukaryota</taxon>
        <taxon>Fungi</taxon>
        <taxon>Fungi incertae sedis</taxon>
        <taxon>Mucoromycota</taxon>
        <taxon>Glomeromycotina</taxon>
        <taxon>Glomeromycetes</taxon>
        <taxon>Diversisporales</taxon>
        <taxon>Acaulosporaceae</taxon>
        <taxon>Acaulospora</taxon>
    </lineage>
</organism>
<comment type="caution">
    <text evidence="1">The sequence shown here is derived from an EMBL/GenBank/DDBJ whole genome shotgun (WGS) entry which is preliminary data.</text>
</comment>
<dbReference type="EMBL" id="CAJVPV010015262">
    <property type="protein sequence ID" value="CAG8690913.1"/>
    <property type="molecule type" value="Genomic_DNA"/>
</dbReference>
<feature type="non-terminal residue" evidence="1">
    <location>
        <position position="1"/>
    </location>
</feature>
<evidence type="ECO:0000313" key="2">
    <source>
        <dbReference type="Proteomes" id="UP000789342"/>
    </source>
</evidence>
<name>A0A9N9HKI0_9GLOM</name>
<evidence type="ECO:0000313" key="1">
    <source>
        <dbReference type="EMBL" id="CAG8690913.1"/>
    </source>
</evidence>
<dbReference type="Proteomes" id="UP000789342">
    <property type="component" value="Unassembled WGS sequence"/>
</dbReference>
<gene>
    <name evidence="1" type="ORF">AMORRO_LOCUS11635</name>
</gene>
<dbReference type="OrthoDB" id="2382575at2759"/>
<sequence length="128" mass="15427">MTSEQKYPGYEELSSYLTQSKNKSFWGFLLRCRDAIIATTLADSRWKDLDDKWATNFITEARTLVTYKRMTITNEQINSERQRYNFEDYWNNVISERRIKEDILVREAEEARIQGELSLLRRQLFEIQ</sequence>
<accession>A0A9N9HKI0</accession>
<proteinExistence type="predicted"/>
<protein>
    <submittedName>
        <fullName evidence="1">18219_t:CDS:1</fullName>
    </submittedName>
</protein>